<evidence type="ECO:0000313" key="3">
    <source>
        <dbReference type="Proteomes" id="UP000598174"/>
    </source>
</evidence>
<dbReference type="AlphaFoldDB" id="A0A919J9K1"/>
<reference evidence="2" key="1">
    <citation type="submission" date="2021-01" db="EMBL/GenBank/DDBJ databases">
        <title>Whole genome shotgun sequence of Actinoplanes ferrugineus NBRC 15555.</title>
        <authorList>
            <person name="Komaki H."/>
            <person name="Tamura T."/>
        </authorList>
    </citation>
    <scope>NUCLEOTIDE SEQUENCE</scope>
    <source>
        <strain evidence="2">NBRC 15555</strain>
    </source>
</reference>
<protein>
    <submittedName>
        <fullName evidence="2">Uncharacterized protein</fullName>
    </submittedName>
</protein>
<organism evidence="2 3">
    <name type="scientific">Paractinoplanes ferrugineus</name>
    <dbReference type="NCBI Taxonomy" id="113564"/>
    <lineage>
        <taxon>Bacteria</taxon>
        <taxon>Bacillati</taxon>
        <taxon>Actinomycetota</taxon>
        <taxon>Actinomycetes</taxon>
        <taxon>Micromonosporales</taxon>
        <taxon>Micromonosporaceae</taxon>
        <taxon>Paractinoplanes</taxon>
    </lineage>
</organism>
<name>A0A919J9K1_9ACTN</name>
<evidence type="ECO:0000256" key="1">
    <source>
        <dbReference type="SAM" id="MobiDB-lite"/>
    </source>
</evidence>
<dbReference type="Proteomes" id="UP000598174">
    <property type="component" value="Unassembled WGS sequence"/>
</dbReference>
<gene>
    <name evidence="2" type="ORF">Afe05nite_76320</name>
</gene>
<sequence>MRLDTAQGQLCTRGKTVAIEVTGTDLTIHTDTGPQIIRRTNQQPVRSIEGHRPRKTKPS</sequence>
<keyword evidence="3" id="KW-1185">Reference proteome</keyword>
<feature type="region of interest" description="Disordered" evidence="1">
    <location>
        <begin position="32"/>
        <end position="59"/>
    </location>
</feature>
<comment type="caution">
    <text evidence="2">The sequence shown here is derived from an EMBL/GenBank/DDBJ whole genome shotgun (WGS) entry which is preliminary data.</text>
</comment>
<evidence type="ECO:0000313" key="2">
    <source>
        <dbReference type="EMBL" id="GIE15792.1"/>
    </source>
</evidence>
<feature type="compositionally biased region" description="Polar residues" evidence="1">
    <location>
        <begin position="32"/>
        <end position="45"/>
    </location>
</feature>
<accession>A0A919J9K1</accession>
<proteinExistence type="predicted"/>
<dbReference type="EMBL" id="BOMM01000072">
    <property type="protein sequence ID" value="GIE15792.1"/>
    <property type="molecule type" value="Genomic_DNA"/>
</dbReference>